<evidence type="ECO:0000256" key="3">
    <source>
        <dbReference type="ARBA" id="ARBA00021714"/>
    </source>
</evidence>
<feature type="transmembrane region" description="Helical" evidence="13">
    <location>
        <begin position="87"/>
        <end position="106"/>
    </location>
</feature>
<accession>A0A8J6IRA4</accession>
<keyword evidence="8 13" id="KW-0653">Protein transport</keyword>
<dbReference type="NCBIfam" id="TIGR01103">
    <property type="entry name" value="fliP"/>
    <property type="match status" value="1"/>
</dbReference>
<comment type="subcellular location">
    <subcellularLocation>
        <location evidence="13">Cell membrane</location>
        <topology evidence="13">Multi-pass membrane protein</topology>
    </subcellularLocation>
    <subcellularLocation>
        <location evidence="13">Bacterial flagellum basal body</location>
    </subcellularLocation>
</comment>
<evidence type="ECO:0000313" key="16">
    <source>
        <dbReference type="Proteomes" id="UP000601768"/>
    </source>
</evidence>
<comment type="caution">
    <text evidence="15">The sequence shown here is derived from an EMBL/GenBank/DDBJ whole genome shotgun (WGS) entry which is preliminary data.</text>
</comment>
<keyword evidence="15" id="KW-0966">Cell projection</keyword>
<feature type="transmembrane region" description="Helical" evidence="13">
    <location>
        <begin position="187"/>
        <end position="209"/>
    </location>
</feature>
<keyword evidence="5 13" id="KW-1003">Cell membrane</keyword>
<keyword evidence="4 13" id="KW-0813">Transport</keyword>
<dbReference type="Pfam" id="PF00813">
    <property type="entry name" value="FliP"/>
    <property type="match status" value="1"/>
</dbReference>
<evidence type="ECO:0000256" key="10">
    <source>
        <dbReference type="ARBA" id="ARBA00023136"/>
    </source>
</evidence>
<dbReference type="PRINTS" id="PR01302">
    <property type="entry name" value="TYPE3IMPPROT"/>
</dbReference>
<keyword evidence="12 13" id="KW-1006">Bacterial flagellum protein export</keyword>
<evidence type="ECO:0000256" key="14">
    <source>
        <dbReference type="SAM" id="SignalP"/>
    </source>
</evidence>
<dbReference type="PROSITE" id="PS01061">
    <property type="entry name" value="FLIP_2"/>
    <property type="match status" value="1"/>
</dbReference>
<evidence type="ECO:0000256" key="13">
    <source>
        <dbReference type="RuleBase" id="RU362069"/>
    </source>
</evidence>
<comment type="similarity">
    <text evidence="2 13">Belongs to the FliP/MopC/SpaP family.</text>
</comment>
<dbReference type="NCBIfam" id="NF009438">
    <property type="entry name" value="PRK12797.1"/>
    <property type="match status" value="1"/>
</dbReference>
<dbReference type="InterPro" id="IPR005838">
    <property type="entry name" value="T3SS_IM_P"/>
</dbReference>
<evidence type="ECO:0000256" key="12">
    <source>
        <dbReference type="ARBA" id="ARBA00023225"/>
    </source>
</evidence>
<keyword evidence="15" id="KW-0282">Flagellum</keyword>
<keyword evidence="10 13" id="KW-0472">Membrane</keyword>
<dbReference type="GO" id="GO:0044781">
    <property type="term" value="P:bacterial-type flagellum organization"/>
    <property type="evidence" value="ECO:0007669"/>
    <property type="project" value="UniProtKB-UniRule"/>
</dbReference>
<evidence type="ECO:0000256" key="9">
    <source>
        <dbReference type="ARBA" id="ARBA00022989"/>
    </source>
</evidence>
<organism evidence="15 16">
    <name type="scientific">Neptunicella marina</name>
    <dbReference type="NCBI Taxonomy" id="2125989"/>
    <lineage>
        <taxon>Bacteria</taxon>
        <taxon>Pseudomonadati</taxon>
        <taxon>Pseudomonadota</taxon>
        <taxon>Gammaproteobacteria</taxon>
        <taxon>Alteromonadales</taxon>
        <taxon>Alteromonadaceae</taxon>
        <taxon>Neptunicella</taxon>
    </lineage>
</organism>
<dbReference type="PANTHER" id="PTHR30587:SF0">
    <property type="entry name" value="FLAGELLAR BIOSYNTHETIC PROTEIN FLIP"/>
    <property type="match status" value="1"/>
</dbReference>
<dbReference type="GO" id="GO:0009425">
    <property type="term" value="C:bacterial-type flagellum basal body"/>
    <property type="evidence" value="ECO:0007669"/>
    <property type="project" value="UniProtKB-SubCell"/>
</dbReference>
<dbReference type="InterPro" id="IPR005837">
    <property type="entry name" value="FliP"/>
</dbReference>
<name>A0A8J6IRA4_9ALTE</name>
<dbReference type="Proteomes" id="UP000601768">
    <property type="component" value="Unassembled WGS sequence"/>
</dbReference>
<evidence type="ECO:0000256" key="1">
    <source>
        <dbReference type="ARBA" id="ARBA00003663"/>
    </source>
</evidence>
<feature type="transmembrane region" description="Helical" evidence="13">
    <location>
        <begin position="45"/>
        <end position="75"/>
    </location>
</feature>
<evidence type="ECO:0000256" key="2">
    <source>
        <dbReference type="ARBA" id="ARBA00006257"/>
    </source>
</evidence>
<comment type="function">
    <text evidence="1 13">Plays a role in the flagellum-specific transport system.</text>
</comment>
<keyword evidence="14" id="KW-0732">Signal</keyword>
<reference evidence="15" key="1">
    <citation type="journal article" date="2018" name="Int. J. Syst. Evol. Microbiol.">
        <title>Neptunicella marina gen. nov., sp. nov., isolated from surface seawater.</title>
        <authorList>
            <person name="Liu X."/>
            <person name="Lai Q."/>
            <person name="Du Y."/>
            <person name="Zhang X."/>
            <person name="Liu Z."/>
            <person name="Sun F."/>
            <person name="Shao Z."/>
        </authorList>
    </citation>
    <scope>NUCLEOTIDE SEQUENCE</scope>
    <source>
        <strain evidence="15">S27-2</strain>
    </source>
</reference>
<feature type="transmembrane region" description="Helical" evidence="13">
    <location>
        <begin position="221"/>
        <end position="242"/>
    </location>
</feature>
<dbReference type="PANTHER" id="PTHR30587">
    <property type="entry name" value="FLAGELLAR BIOSYNTHETIC PROTEIN FLIP"/>
    <property type="match status" value="1"/>
</dbReference>
<evidence type="ECO:0000256" key="5">
    <source>
        <dbReference type="ARBA" id="ARBA00022475"/>
    </source>
</evidence>
<feature type="chain" id="PRO_5035325370" description="Flagellar biosynthetic protein FliP" evidence="14">
    <location>
        <begin position="22"/>
        <end position="247"/>
    </location>
</feature>
<dbReference type="GO" id="GO:0005886">
    <property type="term" value="C:plasma membrane"/>
    <property type="evidence" value="ECO:0007669"/>
    <property type="project" value="UniProtKB-SubCell"/>
</dbReference>
<keyword evidence="6 13" id="KW-0812">Transmembrane</keyword>
<dbReference type="RefSeq" id="WP_186505450.1">
    <property type="nucleotide sequence ID" value="NZ_JACNEP010000002.1"/>
</dbReference>
<dbReference type="AlphaFoldDB" id="A0A8J6IRA4"/>
<gene>
    <name evidence="13 15" type="primary">fliP</name>
    <name evidence="15" type="ORF">H8B19_03810</name>
</gene>
<dbReference type="GO" id="GO:0009306">
    <property type="term" value="P:protein secretion"/>
    <property type="evidence" value="ECO:0007669"/>
    <property type="project" value="UniProtKB-UniRule"/>
</dbReference>
<evidence type="ECO:0000256" key="6">
    <source>
        <dbReference type="ARBA" id="ARBA00022692"/>
    </source>
</evidence>
<evidence type="ECO:0000313" key="15">
    <source>
        <dbReference type="EMBL" id="MBC3764989.1"/>
    </source>
</evidence>
<dbReference type="PROSITE" id="PS01060">
    <property type="entry name" value="FLIP_1"/>
    <property type="match status" value="1"/>
</dbReference>
<sequence>MIKLRMLLPVLLLLLPWGAFAQGIPAVTVTPNPNGGEDYTMTLQVVAIMTALSLLPAFLMMMTSFTRIIIVLSILRQAIGLQQSPSNQILIGVSLFLSLFIMAPVFDKINENALQPYLKEEITSIQAYEAAKEPIKAFMLSQTRVKDLETFIKIGGYEDQFQEPADVTMNILIPAFVTSELKTAFQIGFMLFIPFLILDLVVASILMAMGMMMLSPMIVSLPFKLMLFVMVDGWNLVFGTLANSFGM</sequence>
<keyword evidence="15" id="KW-0969">Cilium</keyword>
<keyword evidence="16" id="KW-1185">Reference proteome</keyword>
<feature type="signal peptide" evidence="14">
    <location>
        <begin position="1"/>
        <end position="21"/>
    </location>
</feature>
<keyword evidence="11" id="KW-0975">Bacterial flagellum</keyword>
<dbReference type="EMBL" id="JACNEP010000002">
    <property type="protein sequence ID" value="MBC3764989.1"/>
    <property type="molecule type" value="Genomic_DNA"/>
</dbReference>
<evidence type="ECO:0000256" key="7">
    <source>
        <dbReference type="ARBA" id="ARBA00022795"/>
    </source>
</evidence>
<keyword evidence="9 13" id="KW-1133">Transmembrane helix</keyword>
<proteinExistence type="inferred from homology"/>
<keyword evidence="7 13" id="KW-1005">Bacterial flagellum biogenesis</keyword>
<evidence type="ECO:0000256" key="8">
    <source>
        <dbReference type="ARBA" id="ARBA00022927"/>
    </source>
</evidence>
<reference evidence="15" key="2">
    <citation type="submission" date="2020-08" db="EMBL/GenBank/DDBJ databases">
        <authorList>
            <person name="Lai Q."/>
        </authorList>
    </citation>
    <scope>NUCLEOTIDE SEQUENCE</scope>
    <source>
        <strain evidence="15">S27-2</strain>
    </source>
</reference>
<protein>
    <recommendedName>
        <fullName evidence="3 13">Flagellar biosynthetic protein FliP</fullName>
    </recommendedName>
</protein>
<evidence type="ECO:0000256" key="11">
    <source>
        <dbReference type="ARBA" id="ARBA00023143"/>
    </source>
</evidence>
<evidence type="ECO:0000256" key="4">
    <source>
        <dbReference type="ARBA" id="ARBA00022448"/>
    </source>
</evidence>
<dbReference type="PRINTS" id="PR00951">
    <property type="entry name" value="FLGBIOSNFLIP"/>
</dbReference>